<sequence length="315" mass="36452">MAWAPNHLARAFRQSTHVVSVPGTALEISLRMLLLLTANVSVFLLSGMWLDRLIICYQAVEDQLKICGHKRDADVFELFLSQKELTEVIDLSRFKKLKYLWLHHNKLHGVTFLTRNYCLTELYLNNNAIFEIEGLHSLPSLHILLLHHNELTDIDATVKELKGMLNLKSLSLYQNPLCQYNLYRLYIIYHLPGVELLDRNQVTEKERRSMITIFNHKKAHIVQSIAFRGKVDASWNPRSPFKQKPAQRIPPDFSFANNVDKTVFDDPEDAVFVRSMKRSAMAITSLNWDTVPTREEKHLDEKGTESAQMVTITLR</sequence>
<evidence type="ECO:0000313" key="2">
    <source>
        <dbReference type="RefSeq" id="XP_053074340.1"/>
    </source>
</evidence>
<dbReference type="Proteomes" id="UP001652583">
    <property type="component" value="Chromosome A2"/>
</dbReference>
<dbReference type="RefSeq" id="XP_053074340.1">
    <property type="nucleotide sequence ID" value="XM_053218365.1"/>
</dbReference>
<dbReference type="InterPro" id="IPR032675">
    <property type="entry name" value="LRR_dom_sf"/>
</dbReference>
<dbReference type="GeneID" id="106984145"/>
<protein>
    <submittedName>
        <fullName evidence="2">Leucine-rich repeat-containing protein 72 isoform X1</fullName>
    </submittedName>
</protein>
<dbReference type="SUPFAM" id="SSF52058">
    <property type="entry name" value="L domain-like"/>
    <property type="match status" value="1"/>
</dbReference>
<gene>
    <name evidence="2" type="primary">LRRC72</name>
</gene>
<evidence type="ECO:0000313" key="1">
    <source>
        <dbReference type="Proteomes" id="UP001652583"/>
    </source>
</evidence>
<dbReference type="PANTHER" id="PTHR46759:SF1">
    <property type="entry name" value="LEUCINE-RICH REPEAT-CONTAINING PROTEIN 72"/>
    <property type="match status" value="1"/>
</dbReference>
<dbReference type="PANTHER" id="PTHR46759">
    <property type="entry name" value="LEUCINE-RICH REPEAT-CONTAINING PROTEIN 72"/>
    <property type="match status" value="1"/>
</dbReference>
<name>A0ABM3PRN3_ACIJB</name>
<reference evidence="2" key="1">
    <citation type="submission" date="2025-08" db="UniProtKB">
        <authorList>
            <consortium name="RefSeq"/>
        </authorList>
    </citation>
    <scope>IDENTIFICATION</scope>
    <source>
        <tissue evidence="2">Blood</tissue>
    </source>
</reference>
<dbReference type="Pfam" id="PF14580">
    <property type="entry name" value="LRR_9"/>
    <property type="match status" value="1"/>
</dbReference>
<organism evidence="1 2">
    <name type="scientific">Acinonyx jubatus</name>
    <name type="common">Cheetah</name>
    <dbReference type="NCBI Taxonomy" id="32536"/>
    <lineage>
        <taxon>Eukaryota</taxon>
        <taxon>Metazoa</taxon>
        <taxon>Chordata</taxon>
        <taxon>Craniata</taxon>
        <taxon>Vertebrata</taxon>
        <taxon>Euteleostomi</taxon>
        <taxon>Mammalia</taxon>
        <taxon>Eutheria</taxon>
        <taxon>Laurasiatheria</taxon>
        <taxon>Carnivora</taxon>
        <taxon>Feliformia</taxon>
        <taxon>Felidae</taxon>
        <taxon>Felinae</taxon>
        <taxon>Acinonyx</taxon>
    </lineage>
</organism>
<accession>A0ABM3PRN3</accession>
<proteinExistence type="predicted"/>
<dbReference type="PROSITE" id="PS51450">
    <property type="entry name" value="LRR"/>
    <property type="match status" value="1"/>
</dbReference>
<dbReference type="InterPro" id="IPR001611">
    <property type="entry name" value="Leu-rich_rpt"/>
</dbReference>
<dbReference type="InterPro" id="IPR042655">
    <property type="entry name" value="LRC72"/>
</dbReference>
<dbReference type="Gene3D" id="3.80.10.10">
    <property type="entry name" value="Ribonuclease Inhibitor"/>
    <property type="match status" value="1"/>
</dbReference>
<keyword evidence="1" id="KW-1185">Reference proteome</keyword>